<proteinExistence type="predicted"/>
<sequence length="71" mass="8035">MSDTTKRARTRKTVEATPAPVLSHAEHMAALQAREAGKVVMYQQDAWGHIETRFVRAQNVKAWEAKGFLVR</sequence>
<keyword evidence="2" id="KW-1185">Reference proteome</keyword>
<name>A0ABQ1UFX3_9BACT</name>
<reference evidence="2" key="1">
    <citation type="journal article" date="2019" name="Int. J. Syst. Evol. Microbiol.">
        <title>The Global Catalogue of Microorganisms (GCM) 10K type strain sequencing project: providing services to taxonomists for standard genome sequencing and annotation.</title>
        <authorList>
            <consortium name="The Broad Institute Genomics Platform"/>
            <consortium name="The Broad Institute Genome Sequencing Center for Infectious Disease"/>
            <person name="Wu L."/>
            <person name="Ma J."/>
        </authorList>
    </citation>
    <scope>NUCLEOTIDE SEQUENCE [LARGE SCALE GENOMIC DNA]</scope>
    <source>
        <strain evidence="2">CGMCC 1.15197</strain>
    </source>
</reference>
<gene>
    <name evidence="1" type="ORF">GCM10011383_28320</name>
</gene>
<accession>A0ABQ1UFX3</accession>
<evidence type="ECO:0000313" key="2">
    <source>
        <dbReference type="Proteomes" id="UP000632273"/>
    </source>
</evidence>
<protein>
    <submittedName>
        <fullName evidence="1">Uncharacterized protein</fullName>
    </submittedName>
</protein>
<dbReference type="RefSeq" id="WP_188814683.1">
    <property type="nucleotide sequence ID" value="NZ_BMHT01000005.1"/>
</dbReference>
<dbReference type="Proteomes" id="UP000632273">
    <property type="component" value="Unassembled WGS sequence"/>
</dbReference>
<organism evidence="1 2">
    <name type="scientific">Hymenobacter cavernae</name>
    <dbReference type="NCBI Taxonomy" id="2044852"/>
    <lineage>
        <taxon>Bacteria</taxon>
        <taxon>Pseudomonadati</taxon>
        <taxon>Bacteroidota</taxon>
        <taxon>Cytophagia</taxon>
        <taxon>Cytophagales</taxon>
        <taxon>Hymenobacteraceae</taxon>
        <taxon>Hymenobacter</taxon>
    </lineage>
</organism>
<evidence type="ECO:0000313" key="1">
    <source>
        <dbReference type="EMBL" id="GGF15378.1"/>
    </source>
</evidence>
<dbReference type="EMBL" id="BMHT01000005">
    <property type="protein sequence ID" value="GGF15378.1"/>
    <property type="molecule type" value="Genomic_DNA"/>
</dbReference>
<comment type="caution">
    <text evidence="1">The sequence shown here is derived from an EMBL/GenBank/DDBJ whole genome shotgun (WGS) entry which is preliminary data.</text>
</comment>